<evidence type="ECO:0000259" key="1">
    <source>
        <dbReference type="Pfam" id="PF18810"/>
    </source>
</evidence>
<gene>
    <name evidence="2" type="ORF">ERS739220_00257</name>
</gene>
<dbReference type="Proteomes" id="UP000052257">
    <property type="component" value="Unassembled WGS sequence"/>
</dbReference>
<reference evidence="2 3" key="1">
    <citation type="submission" date="2015-11" db="EMBL/GenBank/DDBJ databases">
        <authorList>
            <consortium name="Pathogen Informatics"/>
        </authorList>
    </citation>
    <scope>NUCLEOTIDE SEQUENCE [LARGE SCALE GENOMIC DNA]</scope>
    <source>
        <strain evidence="2 3">006A-0191</strain>
    </source>
</reference>
<dbReference type="RefSeq" id="WP_059427335.1">
    <property type="nucleotide sequence ID" value="NZ_FAUW01000001.1"/>
</dbReference>
<proteinExistence type="predicted"/>
<protein>
    <recommendedName>
        <fullName evidence="1">Phage-Barnase-EndoU-ColicinE5/D-RelE like nuclease 2 domain-containing protein</fullName>
    </recommendedName>
</protein>
<dbReference type="AlphaFoldDB" id="A0A9W5AJW2"/>
<dbReference type="EMBL" id="FAUW01000001">
    <property type="protein sequence ID" value="CUU70570.1"/>
    <property type="molecule type" value="Genomic_DNA"/>
</dbReference>
<organism evidence="2 3">
    <name type="scientific">Campylobacter hyointestinalis subsp. hyointestinalis</name>
    <dbReference type="NCBI Taxonomy" id="91352"/>
    <lineage>
        <taxon>Bacteria</taxon>
        <taxon>Pseudomonadati</taxon>
        <taxon>Campylobacterota</taxon>
        <taxon>Epsilonproteobacteria</taxon>
        <taxon>Campylobacterales</taxon>
        <taxon>Campylobacteraceae</taxon>
        <taxon>Campylobacter</taxon>
    </lineage>
</organism>
<feature type="domain" description="Phage-Barnase-EndoU-ColicinE5/D-RelE like nuclease 2" evidence="1">
    <location>
        <begin position="164"/>
        <end position="257"/>
    </location>
</feature>
<evidence type="ECO:0000313" key="2">
    <source>
        <dbReference type="EMBL" id="CUU70570.1"/>
    </source>
</evidence>
<evidence type="ECO:0000313" key="3">
    <source>
        <dbReference type="Proteomes" id="UP000052257"/>
    </source>
</evidence>
<dbReference type="Pfam" id="PF18810">
    <property type="entry name" value="PBECR2"/>
    <property type="match status" value="1"/>
</dbReference>
<accession>A0A9W5AJW2</accession>
<name>A0A9W5AJW2_CAMHY</name>
<dbReference type="InterPro" id="IPR041110">
    <property type="entry name" value="PBECR2"/>
</dbReference>
<comment type="caution">
    <text evidence="2">The sequence shown here is derived from an EMBL/GenBank/DDBJ whole genome shotgun (WGS) entry which is preliminary data.</text>
</comment>
<sequence>MSQGVTNDPLKRGETMRANFIVEKLKPLIPYLGNNEALKLHLNKAILNANGDFKLAIKNIDDIPSGNLPTPTRNLLNEFKNALKDIEQVVKSQEPTQIKSENQVNLANQSIKGDGFVVSDENIKNLVKNISLNKYMAMQLQPKADLLNLAKDFSKVIKTPIFDSKISIDKLLNHLADKRDFNKRLEYLNLIKPTLENPLFITKENNRYRFIKTFIDSDKITKFLSVIENDNGEFLGITATPIKNTDLKNILKGDIVWGGDTLSTLNAPQIAKQEVEAIGKTIPNQTIKEAENLKTKASIQAKAKQYAKFLSEANEPTQVAPNELYKAYKAKKDLKNRKG</sequence>